<dbReference type="SUPFAM" id="SSF74788">
    <property type="entry name" value="Cullin repeat-like"/>
    <property type="match status" value="1"/>
</dbReference>
<dbReference type="GO" id="GO:0031146">
    <property type="term" value="P:SCF-dependent proteasomal ubiquitin-dependent protein catabolic process"/>
    <property type="evidence" value="ECO:0007669"/>
    <property type="project" value="UniProtKB-ARBA"/>
</dbReference>
<dbReference type="Proteomes" id="UP000077069">
    <property type="component" value="Unassembled WGS sequence"/>
</dbReference>
<protein>
    <submittedName>
        <fullName evidence="5">Cullin-domain-containing protein</fullName>
    </submittedName>
</protein>
<evidence type="ECO:0000256" key="2">
    <source>
        <dbReference type="ARBA" id="ARBA00022499"/>
    </source>
</evidence>
<dbReference type="RefSeq" id="XP_018038173.1">
    <property type="nucleotide sequence ID" value="XM_018183955.1"/>
</dbReference>
<dbReference type="Gene3D" id="1.20.1310.10">
    <property type="entry name" value="Cullin Repeats"/>
    <property type="match status" value="1"/>
</dbReference>
<accession>A0A177CLR5</accession>
<proteinExistence type="inferred from homology"/>
<feature type="domain" description="Cullin N-terminal" evidence="4">
    <location>
        <begin position="16"/>
        <end position="181"/>
    </location>
</feature>
<comment type="similarity">
    <text evidence="1">Belongs to the cullin family.</text>
</comment>
<evidence type="ECO:0000259" key="4">
    <source>
        <dbReference type="Pfam" id="PF00888"/>
    </source>
</evidence>
<dbReference type="PANTHER" id="PTHR11932">
    <property type="entry name" value="CULLIN"/>
    <property type="match status" value="1"/>
</dbReference>
<gene>
    <name evidence="5" type="ORF">CC84DRAFT_1238674</name>
</gene>
<dbReference type="EMBL" id="KV441550">
    <property type="protein sequence ID" value="OAG07808.1"/>
    <property type="molecule type" value="Genomic_DNA"/>
</dbReference>
<reference evidence="5 6" key="1">
    <citation type="submission" date="2016-05" db="EMBL/GenBank/DDBJ databases">
        <title>Comparative analysis of secretome profiles of manganese(II)-oxidizing ascomycete fungi.</title>
        <authorList>
            <consortium name="DOE Joint Genome Institute"/>
            <person name="Zeiner C.A."/>
            <person name="Purvine S.O."/>
            <person name="Zink E.M."/>
            <person name="Wu S."/>
            <person name="Pasa-Tolic L."/>
            <person name="Chaput D.L."/>
            <person name="Haridas S."/>
            <person name="Grigoriev I.V."/>
            <person name="Santelli C.M."/>
            <person name="Hansel C.M."/>
        </authorList>
    </citation>
    <scope>NUCLEOTIDE SEQUENCE [LARGE SCALE GENOMIC DNA]</scope>
    <source>
        <strain evidence="5 6">AP3s5-JAC2a</strain>
    </source>
</reference>
<dbReference type="InterPro" id="IPR001373">
    <property type="entry name" value="Cullin_N"/>
</dbReference>
<keyword evidence="3" id="KW-0832">Ubl conjugation</keyword>
<evidence type="ECO:0000313" key="6">
    <source>
        <dbReference type="Proteomes" id="UP000077069"/>
    </source>
</evidence>
<dbReference type="InterPro" id="IPR016159">
    <property type="entry name" value="Cullin_repeat-like_dom_sf"/>
</dbReference>
<evidence type="ECO:0000256" key="1">
    <source>
        <dbReference type="ARBA" id="ARBA00006019"/>
    </source>
</evidence>
<dbReference type="GeneID" id="28767441"/>
<dbReference type="FunFam" id="1.20.1310.10:FF:000029">
    <property type="entry name" value="Cullin homolog 1"/>
    <property type="match status" value="1"/>
</dbReference>
<dbReference type="GO" id="GO:0031625">
    <property type="term" value="F:ubiquitin protein ligase binding"/>
    <property type="evidence" value="ECO:0007669"/>
    <property type="project" value="InterPro"/>
</dbReference>
<dbReference type="InterPro" id="IPR045093">
    <property type="entry name" value="Cullin"/>
</dbReference>
<sequence>MVKPAQSSKTDIETTWQTIEAGLRQILRHPSENLELDIKRYMCLYTAIHNFCTVRNAGSIETEQGKAGRKRGEAYLLGKELYDRLKQSLIEHVQGIQDEARRLPNERLLGFYTEKWDRYTTAAKYNNHLFKYLNRTWVKREIQEGKKDIHDVYMLHLVVWKEMEVATVHEDVEDALAQLGETRQNGFDQGIIP</sequence>
<keyword evidence="6" id="KW-1185">Reference proteome</keyword>
<evidence type="ECO:0000313" key="5">
    <source>
        <dbReference type="EMBL" id="OAG07808.1"/>
    </source>
</evidence>
<dbReference type="AlphaFoldDB" id="A0A177CLR5"/>
<keyword evidence="2" id="KW-1017">Isopeptide bond</keyword>
<dbReference type="InParanoid" id="A0A177CLR5"/>
<dbReference type="STRING" id="1460663.A0A177CLR5"/>
<evidence type="ECO:0000256" key="3">
    <source>
        <dbReference type="ARBA" id="ARBA00022843"/>
    </source>
</evidence>
<organism evidence="5 6">
    <name type="scientific">Paraphaeosphaeria sporulosa</name>
    <dbReference type="NCBI Taxonomy" id="1460663"/>
    <lineage>
        <taxon>Eukaryota</taxon>
        <taxon>Fungi</taxon>
        <taxon>Dikarya</taxon>
        <taxon>Ascomycota</taxon>
        <taxon>Pezizomycotina</taxon>
        <taxon>Dothideomycetes</taxon>
        <taxon>Pleosporomycetidae</taxon>
        <taxon>Pleosporales</taxon>
        <taxon>Massarineae</taxon>
        <taxon>Didymosphaeriaceae</taxon>
        <taxon>Paraphaeosphaeria</taxon>
    </lineage>
</organism>
<name>A0A177CLR5_9PLEO</name>
<dbReference type="OrthoDB" id="3902216at2759"/>
<dbReference type="Pfam" id="PF00888">
    <property type="entry name" value="Cullin"/>
    <property type="match status" value="1"/>
</dbReference>
<dbReference type="GO" id="GO:0019005">
    <property type="term" value="C:SCF ubiquitin ligase complex"/>
    <property type="evidence" value="ECO:0007669"/>
    <property type="project" value="UniProtKB-ARBA"/>
</dbReference>